<dbReference type="EMBL" id="JBHSBD010000080">
    <property type="protein sequence ID" value="MFC3969803.1"/>
    <property type="molecule type" value="Genomic_DNA"/>
</dbReference>
<dbReference type="Pfam" id="PF10124">
    <property type="entry name" value="Mu-like_gpT"/>
    <property type="match status" value="1"/>
</dbReference>
<name>A0ABV8EBN5_9HYPH</name>
<evidence type="ECO:0000313" key="3">
    <source>
        <dbReference type="Proteomes" id="UP001595697"/>
    </source>
</evidence>
<reference evidence="3" key="1">
    <citation type="journal article" date="2019" name="Int. J. Syst. Evol. Microbiol.">
        <title>The Global Catalogue of Microorganisms (GCM) 10K type strain sequencing project: providing services to taxonomists for standard genome sequencing and annotation.</title>
        <authorList>
            <consortium name="The Broad Institute Genomics Platform"/>
            <consortium name="The Broad Institute Genome Sequencing Center for Infectious Disease"/>
            <person name="Wu L."/>
            <person name="Ma J."/>
        </authorList>
    </citation>
    <scope>NUCLEOTIDE SEQUENCE [LARGE SCALE GENOMIC DNA]</scope>
    <source>
        <strain evidence="3">TBRC 5781</strain>
    </source>
</reference>
<gene>
    <name evidence="2" type="ORF">ACFOVS_17020</name>
</gene>
<keyword evidence="3" id="KW-1185">Reference proteome</keyword>
<evidence type="ECO:0000259" key="1">
    <source>
        <dbReference type="Pfam" id="PF10124"/>
    </source>
</evidence>
<dbReference type="RefSeq" id="WP_247262682.1">
    <property type="nucleotide sequence ID" value="NZ_JALJQZ010000064.1"/>
</dbReference>
<dbReference type="InterPro" id="IPR018774">
    <property type="entry name" value="Phage_Mu_GpT"/>
</dbReference>
<feature type="domain" description="Bacteriophage Mu GpT" evidence="1">
    <location>
        <begin position="183"/>
        <end position="329"/>
    </location>
</feature>
<dbReference type="Proteomes" id="UP001595697">
    <property type="component" value="Unassembled WGS sequence"/>
</dbReference>
<protein>
    <submittedName>
        <fullName evidence="2">Mu-like prophage major head subunit gpT family protein</fullName>
    </submittedName>
</protein>
<proteinExistence type="predicted"/>
<comment type="caution">
    <text evidence="2">The sequence shown here is derived from an EMBL/GenBank/DDBJ whole genome shotgun (WGS) entry which is preliminary data.</text>
</comment>
<organism evidence="2 3">
    <name type="scientific">Rhizobium lemnae</name>
    <dbReference type="NCBI Taxonomy" id="1214924"/>
    <lineage>
        <taxon>Bacteria</taxon>
        <taxon>Pseudomonadati</taxon>
        <taxon>Pseudomonadota</taxon>
        <taxon>Alphaproteobacteria</taxon>
        <taxon>Hyphomicrobiales</taxon>
        <taxon>Rhizobiaceae</taxon>
        <taxon>Rhizobium/Agrobacterium group</taxon>
        <taxon>Rhizobium</taxon>
    </lineage>
</organism>
<sequence>MKLKPKCAENSDALPTPFTAAMREQKLGSVSLGSIGRVKDSLAIRSPDLLPWPALLTVTCTYILFCRCIGLDAFPVLYNEDILCFVAAGITFKALGEMLVRDYPLVCVYCEFNGTPDHLDHCAKILVAAVHQSLDELLVLMQRGLHLGVVEDDQPCDLCHCGSSGGTYHFTKGYLRAAISQLTESVSNVQTGTGAPWYLLDLSKAMKPIIWQEREAYEFQSITNPNDAHVFMSDEYVYGIRARVNCGFGLWQLAYGARSDLNSENFALARQSMSLFTGDEGQKLGITPTHLIVPPALEAKARTLLMADQIEGSSNIWKGTAELIVSPWLN</sequence>
<accession>A0ABV8EBN5</accession>
<evidence type="ECO:0000313" key="2">
    <source>
        <dbReference type="EMBL" id="MFC3969803.1"/>
    </source>
</evidence>